<evidence type="ECO:0000259" key="4">
    <source>
        <dbReference type="Pfam" id="PF08386"/>
    </source>
</evidence>
<dbReference type="GO" id="GO:0004177">
    <property type="term" value="F:aminopeptidase activity"/>
    <property type="evidence" value="ECO:0007669"/>
    <property type="project" value="UniProtKB-KW"/>
</dbReference>
<keyword evidence="2" id="KW-0378">Hydrolase</keyword>
<dbReference type="AlphaFoldDB" id="A0A8T9CDS1"/>
<protein>
    <submittedName>
        <fullName evidence="5">Tripeptidyl aminopeptidase</fullName>
    </submittedName>
</protein>
<evidence type="ECO:0000256" key="2">
    <source>
        <dbReference type="ARBA" id="ARBA00022801"/>
    </source>
</evidence>
<proteinExistence type="inferred from homology"/>
<dbReference type="InterPro" id="IPR051601">
    <property type="entry name" value="Serine_prot/Carboxylest_S33"/>
</dbReference>
<keyword evidence="5" id="KW-0645">Protease</keyword>
<dbReference type="EMBL" id="QGMK01000137">
    <property type="protein sequence ID" value="TVY83935.1"/>
    <property type="molecule type" value="Genomic_DNA"/>
</dbReference>
<dbReference type="PANTHER" id="PTHR43248">
    <property type="entry name" value="2-SUCCINYL-6-HYDROXY-2,4-CYCLOHEXADIENE-1-CARBOXYLATE SYNTHASE"/>
    <property type="match status" value="1"/>
</dbReference>
<organism evidence="5 6">
    <name type="scientific">Lachnellula suecica</name>
    <dbReference type="NCBI Taxonomy" id="602035"/>
    <lineage>
        <taxon>Eukaryota</taxon>
        <taxon>Fungi</taxon>
        <taxon>Dikarya</taxon>
        <taxon>Ascomycota</taxon>
        <taxon>Pezizomycotina</taxon>
        <taxon>Leotiomycetes</taxon>
        <taxon>Helotiales</taxon>
        <taxon>Lachnaceae</taxon>
        <taxon>Lachnellula</taxon>
    </lineage>
</organism>
<evidence type="ECO:0000256" key="3">
    <source>
        <dbReference type="SAM" id="MobiDB-lite"/>
    </source>
</evidence>
<dbReference type="InterPro" id="IPR013595">
    <property type="entry name" value="Pept_S33_TAP-like_C"/>
</dbReference>
<gene>
    <name evidence="5" type="primary">tap</name>
    <name evidence="5" type="ORF">LSUE1_G003232</name>
</gene>
<name>A0A8T9CDS1_9HELO</name>
<keyword evidence="5" id="KW-0031">Aminopeptidase</keyword>
<dbReference type="InterPro" id="IPR029058">
    <property type="entry name" value="AB_hydrolase_fold"/>
</dbReference>
<evidence type="ECO:0000313" key="5">
    <source>
        <dbReference type="EMBL" id="TVY83935.1"/>
    </source>
</evidence>
<dbReference type="PANTHER" id="PTHR43248:SF25">
    <property type="entry name" value="AB HYDROLASE-1 DOMAIN-CONTAINING PROTEIN-RELATED"/>
    <property type="match status" value="1"/>
</dbReference>
<comment type="similarity">
    <text evidence="1">Belongs to the peptidase S33 family.</text>
</comment>
<dbReference type="Proteomes" id="UP000469558">
    <property type="component" value="Unassembled WGS sequence"/>
</dbReference>
<dbReference type="Gene3D" id="3.40.50.1820">
    <property type="entry name" value="alpha/beta hydrolase"/>
    <property type="match status" value="1"/>
</dbReference>
<feature type="domain" description="Peptidase S33 tripeptidyl aminopeptidase-like C-terminal" evidence="4">
    <location>
        <begin position="404"/>
        <end position="497"/>
    </location>
</feature>
<keyword evidence="6" id="KW-1185">Reference proteome</keyword>
<reference evidence="5 6" key="1">
    <citation type="submission" date="2018-05" db="EMBL/GenBank/DDBJ databases">
        <title>Genome sequencing and assembly of the regulated plant pathogen Lachnellula willkommii and related sister species for the development of diagnostic species identification markers.</title>
        <authorList>
            <person name="Giroux E."/>
            <person name="Bilodeau G."/>
        </authorList>
    </citation>
    <scope>NUCLEOTIDE SEQUENCE [LARGE SCALE GENOMIC DNA]</scope>
    <source>
        <strain evidence="5 6">CBS 268.59</strain>
    </source>
</reference>
<feature type="region of interest" description="Disordered" evidence="3">
    <location>
        <begin position="524"/>
        <end position="549"/>
    </location>
</feature>
<dbReference type="OrthoDB" id="425534at2759"/>
<comment type="caution">
    <text evidence="5">The sequence shown here is derived from an EMBL/GenBank/DDBJ whole genome shotgun (WGS) entry which is preliminary data.</text>
</comment>
<sequence length="549" mass="60305">MPINREVQITASTDLIWYTCYDKFFCAKLDVPLDYSKPDGTRIGVPMIKYPATSKPYKGMVLHNPGGPGAPGTEVLPDIVAYGEVEIGIGSNYDFVSWDPRGIGHSTPVANCSLSSNITGSKYPRRRSLDKLYGPTHKVADFDDQLPEIQQVGRECYDSIGDSNEAGVHMSTTTVVRDIVAELEDPHLLNFWGISYGTVIGQVFASMFPDRVGRMALDGVVDMDSWTTVGTAFNDTSLASTDDAFSVFFHYCHFAGPDQCEFYTGSTPHDIFLRFETLVLNLNATYATEQSWSNATNIDNLLKELTYELFMETYSAIYRFPNLDKILVHVEQFLPKLNASNLLELSSVLPLNVSQNAPESVWLLAVLCSEQKDKLQNVSLHDLGPQLQDLQAQSFLGGEGAFMTPIVCANWPIVSNDIYSGPFGGETKNPILFIGNTLDPITPHINAQKASQIFTSAQLLTIEGVGHSLGSTNNTCGFSKLKTFFQTGSLPEKTNYCPLEAGPWGIVLDGPLNKTEPLQLIYRPPYPVKPSNGSSSGNNTNQNVSRQDA</sequence>
<evidence type="ECO:0000313" key="6">
    <source>
        <dbReference type="Proteomes" id="UP000469558"/>
    </source>
</evidence>
<dbReference type="SUPFAM" id="SSF53474">
    <property type="entry name" value="alpha/beta-Hydrolases"/>
    <property type="match status" value="1"/>
</dbReference>
<evidence type="ECO:0000256" key="1">
    <source>
        <dbReference type="ARBA" id="ARBA00010088"/>
    </source>
</evidence>
<accession>A0A8T9CDS1</accession>
<feature type="compositionally biased region" description="Low complexity" evidence="3">
    <location>
        <begin position="531"/>
        <end position="549"/>
    </location>
</feature>
<dbReference type="Pfam" id="PF08386">
    <property type="entry name" value="Abhydrolase_4"/>
    <property type="match status" value="1"/>
</dbReference>